<evidence type="ECO:0000313" key="3">
    <source>
        <dbReference type="Proteomes" id="UP000276770"/>
    </source>
</evidence>
<dbReference type="GO" id="GO:0005524">
    <property type="term" value="F:ATP binding"/>
    <property type="evidence" value="ECO:0007669"/>
    <property type="project" value="UniProtKB-UniRule"/>
</dbReference>
<accession>A0A3L7JZ32</accession>
<name>A0A3L7JZ32_9BACI</name>
<dbReference type="PANTHER" id="PTHR30292">
    <property type="entry name" value="UNCHARACTERIZED PROTEIN YBGL-RELATED"/>
    <property type="match status" value="1"/>
</dbReference>
<keyword evidence="3" id="KW-1185">Reference proteome</keyword>
<organism evidence="2 3">
    <name type="scientific">Falsibacillus albus</name>
    <dbReference type="NCBI Taxonomy" id="2478915"/>
    <lineage>
        <taxon>Bacteria</taxon>
        <taxon>Bacillati</taxon>
        <taxon>Bacillota</taxon>
        <taxon>Bacilli</taxon>
        <taxon>Bacillales</taxon>
        <taxon>Bacillaceae</taxon>
        <taxon>Falsibacillus</taxon>
    </lineage>
</organism>
<evidence type="ECO:0000313" key="2">
    <source>
        <dbReference type="EMBL" id="RLQ95389.1"/>
    </source>
</evidence>
<protein>
    <recommendedName>
        <fullName evidence="1">5-oxoprolinase subunit A</fullName>
        <shortName evidence="1">5-OPase subunit A</shortName>
        <ecNumber evidence="1">3.5.2.9</ecNumber>
    </recommendedName>
    <alternativeName>
        <fullName evidence="1">5-oxoprolinase (ATP-hydrolyzing) subunit A</fullName>
    </alternativeName>
</protein>
<evidence type="ECO:0000256" key="1">
    <source>
        <dbReference type="HAMAP-Rule" id="MF_00691"/>
    </source>
</evidence>
<dbReference type="NCBIfam" id="NF003816">
    <property type="entry name" value="PRK05406.1-5"/>
    <property type="match status" value="1"/>
</dbReference>
<dbReference type="Proteomes" id="UP000276770">
    <property type="component" value="Unassembled WGS sequence"/>
</dbReference>
<comment type="subunit">
    <text evidence="1">Forms a complex composed of PxpA, PxpB and PxpC.</text>
</comment>
<dbReference type="NCBIfam" id="NF003814">
    <property type="entry name" value="PRK05406.1-3"/>
    <property type="match status" value="1"/>
</dbReference>
<dbReference type="GO" id="GO:0005975">
    <property type="term" value="P:carbohydrate metabolic process"/>
    <property type="evidence" value="ECO:0007669"/>
    <property type="project" value="InterPro"/>
</dbReference>
<dbReference type="AlphaFoldDB" id="A0A3L7JZ32"/>
<dbReference type="EC" id="3.5.2.9" evidence="1"/>
<keyword evidence="1" id="KW-0547">Nucleotide-binding</keyword>
<dbReference type="EMBL" id="RCVZ01000006">
    <property type="protein sequence ID" value="RLQ95389.1"/>
    <property type="molecule type" value="Genomic_DNA"/>
</dbReference>
<dbReference type="SUPFAM" id="SSF88713">
    <property type="entry name" value="Glycoside hydrolase/deacetylase"/>
    <property type="match status" value="1"/>
</dbReference>
<sequence length="252" mass="27778">MTKKIDLNCDIGESFGQYKQGNDRDIMPHVTSANIACGFHAGDPNVMAETIALAVENKVAIGAHPGLPDLVGFGRRKMEITPEDAYCITTYQIGALEAFLRRYGRRLHHVKPHGALYNMSAVHRTLAEAIVKAVHDFDSSLILYGLSGSELTHSAEKIGLQVGYEIFADRTYQHDGTLTPRNHPRAMITDINQCIEQSMEIMTHQRVKTVDGSVIPLKGNTICLHSDGNHALSFSKMLKDTFQSQGFEVAAL</sequence>
<comment type="caution">
    <text evidence="2">The sequence shown here is derived from an EMBL/GenBank/DDBJ whole genome shotgun (WGS) entry which is preliminary data.</text>
</comment>
<dbReference type="CDD" id="cd10787">
    <property type="entry name" value="LamB_YcsF_like"/>
    <property type="match status" value="1"/>
</dbReference>
<proteinExistence type="inferred from homology"/>
<comment type="catalytic activity">
    <reaction evidence="1">
        <text>5-oxo-L-proline + ATP + 2 H2O = L-glutamate + ADP + phosphate + H(+)</text>
        <dbReference type="Rhea" id="RHEA:10348"/>
        <dbReference type="ChEBI" id="CHEBI:15377"/>
        <dbReference type="ChEBI" id="CHEBI:15378"/>
        <dbReference type="ChEBI" id="CHEBI:29985"/>
        <dbReference type="ChEBI" id="CHEBI:30616"/>
        <dbReference type="ChEBI" id="CHEBI:43474"/>
        <dbReference type="ChEBI" id="CHEBI:58402"/>
        <dbReference type="ChEBI" id="CHEBI:456216"/>
        <dbReference type="EC" id="3.5.2.9"/>
    </reaction>
</comment>
<dbReference type="HAMAP" id="MF_00691">
    <property type="entry name" value="PxpA"/>
    <property type="match status" value="1"/>
</dbReference>
<dbReference type="OrthoDB" id="9773478at2"/>
<dbReference type="RefSeq" id="WP_121680504.1">
    <property type="nucleotide sequence ID" value="NZ_RCVZ01000006.1"/>
</dbReference>
<dbReference type="InterPro" id="IPR005501">
    <property type="entry name" value="LamB/YcsF/PxpA-like"/>
</dbReference>
<comment type="function">
    <text evidence="1">Catalyzes the cleavage of 5-oxoproline to form L-glutamate coupled to the hydrolysis of ATP to ADP and inorganic phosphate.</text>
</comment>
<gene>
    <name evidence="1" type="primary">pxpA</name>
    <name evidence="2" type="ORF">D9X91_10140</name>
</gene>
<reference evidence="2 3" key="1">
    <citation type="submission" date="2018-10" db="EMBL/GenBank/DDBJ databases">
        <title>Falsibacillus sp. genome draft.</title>
        <authorList>
            <person name="Shi S."/>
        </authorList>
    </citation>
    <scope>NUCLEOTIDE SEQUENCE [LARGE SCALE GENOMIC DNA]</scope>
    <source>
        <strain evidence="2 3">GY 10110</strain>
    </source>
</reference>
<dbReference type="InterPro" id="IPR011330">
    <property type="entry name" value="Glyco_hydro/deAcase_b/a-brl"/>
</dbReference>
<dbReference type="PANTHER" id="PTHR30292:SF0">
    <property type="entry name" value="5-OXOPROLINASE SUBUNIT A"/>
    <property type="match status" value="1"/>
</dbReference>
<comment type="similarity">
    <text evidence="1">Belongs to the LamB/PxpA family.</text>
</comment>
<keyword evidence="1" id="KW-0067">ATP-binding</keyword>
<dbReference type="Gene3D" id="3.20.20.370">
    <property type="entry name" value="Glycoside hydrolase/deacetylase"/>
    <property type="match status" value="1"/>
</dbReference>
<dbReference type="Pfam" id="PF03746">
    <property type="entry name" value="LamB_YcsF"/>
    <property type="match status" value="1"/>
</dbReference>
<keyword evidence="1" id="KW-0378">Hydrolase</keyword>
<dbReference type="GO" id="GO:0017168">
    <property type="term" value="F:5-oxoprolinase (ATP-hydrolyzing) activity"/>
    <property type="evidence" value="ECO:0007669"/>
    <property type="project" value="UniProtKB-UniRule"/>
</dbReference>